<dbReference type="Gene3D" id="3.40.50.300">
    <property type="entry name" value="P-loop containing nucleotide triphosphate hydrolases"/>
    <property type="match status" value="1"/>
</dbReference>
<dbReference type="GO" id="GO:0003676">
    <property type="term" value="F:nucleic acid binding"/>
    <property type="evidence" value="ECO:0007669"/>
    <property type="project" value="InterPro"/>
</dbReference>
<dbReference type="PANTHER" id="PTHR47959:SF8">
    <property type="entry name" value="RNA HELICASE"/>
    <property type="match status" value="1"/>
</dbReference>
<keyword evidence="3 7" id="KW-0347">Helicase</keyword>
<dbReference type="GO" id="GO:0003724">
    <property type="term" value="F:RNA helicase activity"/>
    <property type="evidence" value="ECO:0007669"/>
    <property type="project" value="TreeGrafter"/>
</dbReference>
<name>A0A6A0A9C8_HAELA</name>
<evidence type="ECO:0000313" key="8">
    <source>
        <dbReference type="Proteomes" id="UP000485058"/>
    </source>
</evidence>
<accession>A0A6A0A9C8</accession>
<reference evidence="7 8" key="1">
    <citation type="submission" date="2020-02" db="EMBL/GenBank/DDBJ databases">
        <title>Draft genome sequence of Haematococcus lacustris strain NIES-144.</title>
        <authorList>
            <person name="Morimoto D."/>
            <person name="Nakagawa S."/>
            <person name="Yoshida T."/>
            <person name="Sawayama S."/>
        </authorList>
    </citation>
    <scope>NUCLEOTIDE SEQUENCE [LARGE SCALE GENOMIC DNA]</scope>
    <source>
        <strain evidence="7 8">NIES-144</strain>
    </source>
</reference>
<evidence type="ECO:0000313" key="7">
    <source>
        <dbReference type="EMBL" id="GFH29023.1"/>
    </source>
</evidence>
<sequence>MALEEEEDQLESDDAPGQNHGVVAFSEDEEEGESEGKPAKLSGRRARREKELKKKMRTGTFVLVGGDALEAQFAELANNPDVLVATPGRLLHHLAEVEGLGLRSVEYCVVDEADRMFEMGFAEQ</sequence>
<dbReference type="GO" id="GO:0005829">
    <property type="term" value="C:cytosol"/>
    <property type="evidence" value="ECO:0007669"/>
    <property type="project" value="TreeGrafter"/>
</dbReference>
<dbReference type="Pfam" id="PF00270">
    <property type="entry name" value="DEAD"/>
    <property type="match status" value="1"/>
</dbReference>
<evidence type="ECO:0000256" key="1">
    <source>
        <dbReference type="ARBA" id="ARBA00022741"/>
    </source>
</evidence>
<dbReference type="PROSITE" id="PS51192">
    <property type="entry name" value="HELICASE_ATP_BIND_1"/>
    <property type="match status" value="1"/>
</dbReference>
<dbReference type="EMBL" id="BLLF01004147">
    <property type="protein sequence ID" value="GFH29023.1"/>
    <property type="molecule type" value="Genomic_DNA"/>
</dbReference>
<dbReference type="InterPro" id="IPR027417">
    <property type="entry name" value="P-loop_NTPase"/>
</dbReference>
<keyword evidence="1" id="KW-0547">Nucleotide-binding</keyword>
<evidence type="ECO:0000256" key="4">
    <source>
        <dbReference type="ARBA" id="ARBA00022840"/>
    </source>
</evidence>
<proteinExistence type="predicted"/>
<feature type="region of interest" description="Disordered" evidence="5">
    <location>
        <begin position="1"/>
        <end position="50"/>
    </location>
</feature>
<dbReference type="PROSITE" id="PS00039">
    <property type="entry name" value="DEAD_ATP_HELICASE"/>
    <property type="match status" value="1"/>
</dbReference>
<dbReference type="InterPro" id="IPR011545">
    <property type="entry name" value="DEAD/DEAH_box_helicase_dom"/>
</dbReference>
<dbReference type="AlphaFoldDB" id="A0A6A0A9C8"/>
<keyword evidence="4" id="KW-0067">ATP-binding</keyword>
<evidence type="ECO:0000256" key="2">
    <source>
        <dbReference type="ARBA" id="ARBA00022801"/>
    </source>
</evidence>
<evidence type="ECO:0000256" key="3">
    <source>
        <dbReference type="ARBA" id="ARBA00022806"/>
    </source>
</evidence>
<organism evidence="7 8">
    <name type="scientific">Haematococcus lacustris</name>
    <name type="common">Green alga</name>
    <name type="synonym">Haematococcus pluvialis</name>
    <dbReference type="NCBI Taxonomy" id="44745"/>
    <lineage>
        <taxon>Eukaryota</taxon>
        <taxon>Viridiplantae</taxon>
        <taxon>Chlorophyta</taxon>
        <taxon>core chlorophytes</taxon>
        <taxon>Chlorophyceae</taxon>
        <taxon>CS clade</taxon>
        <taxon>Chlamydomonadales</taxon>
        <taxon>Haematococcaceae</taxon>
        <taxon>Haematococcus</taxon>
    </lineage>
</organism>
<dbReference type="Proteomes" id="UP000485058">
    <property type="component" value="Unassembled WGS sequence"/>
</dbReference>
<feature type="non-terminal residue" evidence="7">
    <location>
        <position position="1"/>
    </location>
</feature>
<dbReference type="InterPro" id="IPR014001">
    <property type="entry name" value="Helicase_ATP-bd"/>
</dbReference>
<dbReference type="PANTHER" id="PTHR47959">
    <property type="entry name" value="ATP-DEPENDENT RNA HELICASE RHLE-RELATED"/>
    <property type="match status" value="1"/>
</dbReference>
<dbReference type="GO" id="GO:0005524">
    <property type="term" value="F:ATP binding"/>
    <property type="evidence" value="ECO:0007669"/>
    <property type="project" value="UniProtKB-KW"/>
</dbReference>
<dbReference type="InterPro" id="IPR050079">
    <property type="entry name" value="DEAD_box_RNA_helicase"/>
</dbReference>
<evidence type="ECO:0000256" key="5">
    <source>
        <dbReference type="SAM" id="MobiDB-lite"/>
    </source>
</evidence>
<evidence type="ECO:0000259" key="6">
    <source>
        <dbReference type="PROSITE" id="PS51192"/>
    </source>
</evidence>
<dbReference type="GO" id="GO:0016787">
    <property type="term" value="F:hydrolase activity"/>
    <property type="evidence" value="ECO:0007669"/>
    <property type="project" value="UniProtKB-KW"/>
</dbReference>
<feature type="domain" description="Helicase ATP-binding" evidence="6">
    <location>
        <begin position="46"/>
        <end position="124"/>
    </location>
</feature>
<dbReference type="SUPFAM" id="SSF52540">
    <property type="entry name" value="P-loop containing nucleoside triphosphate hydrolases"/>
    <property type="match status" value="1"/>
</dbReference>
<keyword evidence="2" id="KW-0378">Hydrolase</keyword>
<feature type="compositionally biased region" description="Acidic residues" evidence="5">
    <location>
        <begin position="1"/>
        <end position="14"/>
    </location>
</feature>
<gene>
    <name evidence="7" type="ORF">HaLaN_27612</name>
</gene>
<feature type="non-terminal residue" evidence="7">
    <location>
        <position position="124"/>
    </location>
</feature>
<protein>
    <submittedName>
        <fullName evidence="7">DEAD-box ATP-dependent RNA helicase 29</fullName>
    </submittedName>
</protein>
<dbReference type="InterPro" id="IPR000629">
    <property type="entry name" value="RNA-helicase_DEAD-box_CS"/>
</dbReference>
<comment type="caution">
    <text evidence="7">The sequence shown here is derived from an EMBL/GenBank/DDBJ whole genome shotgun (WGS) entry which is preliminary data.</text>
</comment>
<keyword evidence="8" id="KW-1185">Reference proteome</keyword>